<evidence type="ECO:0000313" key="6">
    <source>
        <dbReference type="Proteomes" id="UP001611580"/>
    </source>
</evidence>
<dbReference type="PANTHER" id="PTHR24321:SF14">
    <property type="entry name" value="SHORT-CHAIN TYPE DEHYDROGENASE_REDUCTASE BLR2146-RELATED"/>
    <property type="match status" value="1"/>
</dbReference>
<dbReference type="Gene3D" id="3.40.50.720">
    <property type="entry name" value="NAD(P)-binding Rossmann-like Domain"/>
    <property type="match status" value="1"/>
</dbReference>
<evidence type="ECO:0000256" key="3">
    <source>
        <dbReference type="SAM" id="MobiDB-lite"/>
    </source>
</evidence>
<dbReference type="InterPro" id="IPR002347">
    <property type="entry name" value="SDR_fam"/>
</dbReference>
<dbReference type="EMBL" id="JBIRYI010000006">
    <property type="protein sequence ID" value="MFI2487391.1"/>
    <property type="molecule type" value="Genomic_DNA"/>
</dbReference>
<evidence type="ECO:0000313" key="5">
    <source>
        <dbReference type="EMBL" id="MFI2487391.1"/>
    </source>
</evidence>
<dbReference type="PANTHER" id="PTHR24321">
    <property type="entry name" value="DEHYDROGENASES, SHORT CHAIN"/>
    <property type="match status" value="1"/>
</dbReference>
<dbReference type="SUPFAM" id="SSF51735">
    <property type="entry name" value="NAD(P)-binding Rossmann-fold domains"/>
    <property type="match status" value="1"/>
</dbReference>
<evidence type="ECO:0000256" key="1">
    <source>
        <dbReference type="ARBA" id="ARBA00006484"/>
    </source>
</evidence>
<accession>A0ABW7XIP8</accession>
<organism evidence="5 6">
    <name type="scientific">Promicromonospora kroppenstedtii</name>
    <dbReference type="NCBI Taxonomy" id="440482"/>
    <lineage>
        <taxon>Bacteria</taxon>
        <taxon>Bacillati</taxon>
        <taxon>Actinomycetota</taxon>
        <taxon>Actinomycetes</taxon>
        <taxon>Micrococcales</taxon>
        <taxon>Promicromonosporaceae</taxon>
        <taxon>Promicromonospora</taxon>
    </lineage>
</organism>
<comment type="caution">
    <text evidence="5">The sequence shown here is derived from an EMBL/GenBank/DDBJ whole genome shotgun (WGS) entry which is preliminary data.</text>
</comment>
<dbReference type="Pfam" id="PF13561">
    <property type="entry name" value="adh_short_C2"/>
    <property type="match status" value="1"/>
</dbReference>
<gene>
    <name evidence="5" type="ORF">ACH47X_10810</name>
</gene>
<dbReference type="PRINTS" id="PR00081">
    <property type="entry name" value="GDHRDH"/>
</dbReference>
<dbReference type="SMART" id="SM00822">
    <property type="entry name" value="PKS_KR"/>
    <property type="match status" value="1"/>
</dbReference>
<proteinExistence type="inferred from homology"/>
<dbReference type="InterPro" id="IPR057326">
    <property type="entry name" value="KR_dom"/>
</dbReference>
<protein>
    <submittedName>
        <fullName evidence="5">SDR family oxidoreductase</fullName>
    </submittedName>
</protein>
<reference evidence="5 6" key="1">
    <citation type="submission" date="2024-10" db="EMBL/GenBank/DDBJ databases">
        <title>The Natural Products Discovery Center: Release of the First 8490 Sequenced Strains for Exploring Actinobacteria Biosynthetic Diversity.</title>
        <authorList>
            <person name="Kalkreuter E."/>
            <person name="Kautsar S.A."/>
            <person name="Yang D."/>
            <person name="Bader C.D."/>
            <person name="Teijaro C.N."/>
            <person name="Fluegel L."/>
            <person name="Davis C.M."/>
            <person name="Simpson J.R."/>
            <person name="Lauterbach L."/>
            <person name="Steele A.D."/>
            <person name="Gui C."/>
            <person name="Meng S."/>
            <person name="Li G."/>
            <person name="Viehrig K."/>
            <person name="Ye F."/>
            <person name="Su P."/>
            <person name="Kiefer A.F."/>
            <person name="Nichols A."/>
            <person name="Cepeda A.J."/>
            <person name="Yan W."/>
            <person name="Fan B."/>
            <person name="Jiang Y."/>
            <person name="Adhikari A."/>
            <person name="Zheng C.-J."/>
            <person name="Schuster L."/>
            <person name="Cowan T.M."/>
            <person name="Smanski M.J."/>
            <person name="Chevrette M.G."/>
            <person name="De Carvalho L.P.S."/>
            <person name="Shen B."/>
        </authorList>
    </citation>
    <scope>NUCLEOTIDE SEQUENCE [LARGE SCALE GENOMIC DNA]</scope>
    <source>
        <strain evidence="5 6">NPDC019481</strain>
    </source>
</reference>
<dbReference type="Proteomes" id="UP001611580">
    <property type="component" value="Unassembled WGS sequence"/>
</dbReference>
<feature type="domain" description="Ketoreductase" evidence="4">
    <location>
        <begin position="7"/>
        <end position="189"/>
    </location>
</feature>
<evidence type="ECO:0000256" key="2">
    <source>
        <dbReference type="ARBA" id="ARBA00023002"/>
    </source>
</evidence>
<comment type="similarity">
    <text evidence="1">Belongs to the short-chain dehydrogenases/reductases (SDR) family.</text>
</comment>
<feature type="region of interest" description="Disordered" evidence="3">
    <location>
        <begin position="65"/>
        <end position="85"/>
    </location>
</feature>
<dbReference type="RefSeq" id="WP_397404068.1">
    <property type="nucleotide sequence ID" value="NZ_JBIRYI010000006.1"/>
</dbReference>
<sequence>MPEHTGHTYVVTGTDSGIGAAVAERLERDGARVIRCGVTEAADVRADLTDREARAAAVEQIRALAPAPPRASAPPDAHPDAHSPAHAGIDGVALVAGSADPAVAVGLNYFGTVALLRALRDDLARARQPRAVVVSSASALSAGDQDLIEACLADDEPRALATAAGLVARGRGSVVYRSTKIALNRWLRRAAVRPEWAGAGIPLNAVAPGVVATGTARATLLADAASVRVLQDALPQPLGLPGPVEPVAASIAWLLSPDAGFTTGQVLFVDGGAEATLRGEAPFATGVRYGPVRLARMITWTLVGRWRSRHAA</sequence>
<evidence type="ECO:0000259" key="4">
    <source>
        <dbReference type="SMART" id="SM00822"/>
    </source>
</evidence>
<keyword evidence="2" id="KW-0560">Oxidoreductase</keyword>
<name>A0ABW7XIP8_9MICO</name>
<keyword evidence="6" id="KW-1185">Reference proteome</keyword>
<dbReference type="InterPro" id="IPR036291">
    <property type="entry name" value="NAD(P)-bd_dom_sf"/>
</dbReference>